<dbReference type="AlphaFoldDB" id="A0A0M3HUR9"/>
<organism evidence="2 3">
    <name type="scientific">Ascaris lumbricoides</name>
    <name type="common">Giant roundworm</name>
    <dbReference type="NCBI Taxonomy" id="6252"/>
    <lineage>
        <taxon>Eukaryota</taxon>
        <taxon>Metazoa</taxon>
        <taxon>Ecdysozoa</taxon>
        <taxon>Nematoda</taxon>
        <taxon>Chromadorea</taxon>
        <taxon>Rhabditida</taxon>
        <taxon>Spirurina</taxon>
        <taxon>Ascaridomorpha</taxon>
        <taxon>Ascaridoidea</taxon>
        <taxon>Ascarididae</taxon>
        <taxon>Ascaris</taxon>
    </lineage>
</organism>
<evidence type="ECO:0000313" key="2">
    <source>
        <dbReference type="Proteomes" id="UP000036681"/>
    </source>
</evidence>
<evidence type="ECO:0000256" key="1">
    <source>
        <dbReference type="SAM" id="MobiDB-lite"/>
    </source>
</evidence>
<reference evidence="3" key="1">
    <citation type="submission" date="2017-02" db="UniProtKB">
        <authorList>
            <consortium name="WormBaseParasite"/>
        </authorList>
    </citation>
    <scope>IDENTIFICATION</scope>
</reference>
<keyword evidence="2" id="KW-1185">Reference proteome</keyword>
<protein>
    <submittedName>
        <fullName evidence="3">Uncharacterized protein</fullName>
    </submittedName>
</protein>
<proteinExistence type="predicted"/>
<name>A0A0M3HUR9_ASCLU</name>
<sequence length="72" mass="8096">MRRALLNLQGRARQSKESASQIQEAESNQMRRLAKQCCESGSREERASLRSRGVVSHVLRSGAERLRLMGSP</sequence>
<accession>A0A0M3HUR9</accession>
<evidence type="ECO:0000313" key="3">
    <source>
        <dbReference type="WBParaSite" id="ALUE_0000658101-mRNA-1"/>
    </source>
</evidence>
<dbReference type="WBParaSite" id="ALUE_0000658101-mRNA-1">
    <property type="protein sequence ID" value="ALUE_0000658101-mRNA-1"/>
    <property type="gene ID" value="ALUE_0000658101"/>
</dbReference>
<feature type="compositionally biased region" description="Polar residues" evidence="1">
    <location>
        <begin position="17"/>
        <end position="28"/>
    </location>
</feature>
<feature type="region of interest" description="Disordered" evidence="1">
    <location>
        <begin position="1"/>
        <end position="28"/>
    </location>
</feature>
<dbReference type="Proteomes" id="UP000036681">
    <property type="component" value="Unplaced"/>
</dbReference>